<sequence length="63" mass="6832">MPIAPGAIAMLLSAVKIAIAREFGLLSPTYAQPVIYQEKCQQFPLCHFPERIDGGDRSGSITL</sequence>
<evidence type="ECO:0000313" key="1">
    <source>
        <dbReference type="EMBL" id="MEK0186893.1"/>
    </source>
</evidence>
<dbReference type="Proteomes" id="UP001384579">
    <property type="component" value="Unassembled WGS sequence"/>
</dbReference>
<name>A0ABU8YRQ9_9CYAN</name>
<dbReference type="EMBL" id="JBBLXS010000273">
    <property type="protein sequence ID" value="MEK0186893.1"/>
    <property type="molecule type" value="Genomic_DNA"/>
</dbReference>
<reference evidence="1 2" key="1">
    <citation type="journal article" date="2020" name="Harmful Algae">
        <title>Molecular and morphological characterization of a novel dihydroanatoxin-a producing Microcoleus species (cyanobacteria) from the Russian River, California, USA.</title>
        <authorList>
            <person name="Conklin K.Y."/>
            <person name="Stancheva R."/>
            <person name="Otten T.G."/>
            <person name="Fadness R."/>
            <person name="Boyer G.L."/>
            <person name="Read B."/>
            <person name="Zhang X."/>
            <person name="Sheath R.G."/>
        </authorList>
    </citation>
    <scope>NUCLEOTIDE SEQUENCE [LARGE SCALE GENOMIC DNA]</scope>
    <source>
        <strain evidence="1 2">PTRS2</strain>
    </source>
</reference>
<keyword evidence="2" id="KW-1185">Reference proteome</keyword>
<protein>
    <submittedName>
        <fullName evidence="1">Uncharacterized protein</fullName>
    </submittedName>
</protein>
<organism evidence="1 2">
    <name type="scientific">Microcoleus anatoxicus PTRS2</name>
    <dbReference type="NCBI Taxonomy" id="2705321"/>
    <lineage>
        <taxon>Bacteria</taxon>
        <taxon>Bacillati</taxon>
        <taxon>Cyanobacteriota</taxon>
        <taxon>Cyanophyceae</taxon>
        <taxon>Oscillatoriophycideae</taxon>
        <taxon>Oscillatoriales</taxon>
        <taxon>Microcoleaceae</taxon>
        <taxon>Microcoleus</taxon>
        <taxon>Microcoleus anatoxicus</taxon>
    </lineage>
</organism>
<gene>
    <name evidence="1" type="ORF">WMG39_18850</name>
</gene>
<proteinExistence type="predicted"/>
<evidence type="ECO:0000313" key="2">
    <source>
        <dbReference type="Proteomes" id="UP001384579"/>
    </source>
</evidence>
<dbReference type="RefSeq" id="WP_340525644.1">
    <property type="nucleotide sequence ID" value="NZ_JBBLXS010000273.1"/>
</dbReference>
<accession>A0ABU8YRQ9</accession>
<comment type="caution">
    <text evidence="1">The sequence shown here is derived from an EMBL/GenBank/DDBJ whole genome shotgun (WGS) entry which is preliminary data.</text>
</comment>